<gene>
    <name evidence="1" type="ORF">F5148DRAFT_1209946</name>
</gene>
<comment type="caution">
    <text evidence="1">The sequence shown here is derived from an EMBL/GenBank/DDBJ whole genome shotgun (WGS) entry which is preliminary data.</text>
</comment>
<evidence type="ECO:0000313" key="2">
    <source>
        <dbReference type="Proteomes" id="UP001207468"/>
    </source>
</evidence>
<name>A0ACC0U5B3_9AGAM</name>
<proteinExistence type="predicted"/>
<keyword evidence="2" id="KW-1185">Reference proteome</keyword>
<dbReference type="EMBL" id="JAGFNK010000150">
    <property type="protein sequence ID" value="KAI9464304.1"/>
    <property type="molecule type" value="Genomic_DNA"/>
</dbReference>
<evidence type="ECO:0000313" key="1">
    <source>
        <dbReference type="EMBL" id="KAI9464304.1"/>
    </source>
</evidence>
<reference evidence="1" key="1">
    <citation type="submission" date="2021-03" db="EMBL/GenBank/DDBJ databases">
        <title>Evolutionary priming and transition to the ectomycorrhizal habit in an iconic lineage of mushroom-forming fungi: is preadaptation a requirement?</title>
        <authorList>
            <consortium name="DOE Joint Genome Institute"/>
            <person name="Looney B.P."/>
            <person name="Miyauchi S."/>
            <person name="Morin E."/>
            <person name="Drula E."/>
            <person name="Courty P.E."/>
            <person name="Chicoki N."/>
            <person name="Fauchery L."/>
            <person name="Kohler A."/>
            <person name="Kuo A."/>
            <person name="LaButti K."/>
            <person name="Pangilinan J."/>
            <person name="Lipzen A."/>
            <person name="Riley R."/>
            <person name="Andreopoulos W."/>
            <person name="He G."/>
            <person name="Johnson J."/>
            <person name="Barry K.W."/>
            <person name="Grigoriev I.V."/>
            <person name="Nagy L."/>
            <person name="Hibbett D."/>
            <person name="Henrissat B."/>
            <person name="Matheny P.B."/>
            <person name="Labbe J."/>
            <person name="Martin A.F."/>
        </authorList>
    </citation>
    <scope>NUCLEOTIDE SEQUENCE</scope>
    <source>
        <strain evidence="1">BPL698</strain>
    </source>
</reference>
<protein>
    <submittedName>
        <fullName evidence="1">Uncharacterized protein</fullName>
    </submittedName>
</protein>
<sequence length="143" mass="15797">MRTSSSAHVLALFCLAVGMAPLFAHASAPHLDTRQIGPAKGPRSRLKLTLHRGPSLDPKQIRPAKDETKLMLMSRAMNRQIAEMDAERGGNAPFELPPELRQQSHDRIMSGMEKHLAPLHNKHPTLISEQTLANLKSHHGLAK</sequence>
<dbReference type="Proteomes" id="UP001207468">
    <property type="component" value="Unassembled WGS sequence"/>
</dbReference>
<organism evidence="1 2">
    <name type="scientific">Russula earlei</name>
    <dbReference type="NCBI Taxonomy" id="71964"/>
    <lineage>
        <taxon>Eukaryota</taxon>
        <taxon>Fungi</taxon>
        <taxon>Dikarya</taxon>
        <taxon>Basidiomycota</taxon>
        <taxon>Agaricomycotina</taxon>
        <taxon>Agaricomycetes</taxon>
        <taxon>Russulales</taxon>
        <taxon>Russulaceae</taxon>
        <taxon>Russula</taxon>
    </lineage>
</organism>
<accession>A0ACC0U5B3</accession>